<feature type="disulfide bond" evidence="4">
    <location>
        <begin position="79"/>
        <end position="140"/>
    </location>
</feature>
<feature type="signal peptide" evidence="5">
    <location>
        <begin position="1"/>
        <end position="19"/>
    </location>
</feature>
<feature type="chain" id="PRO_5027946169" evidence="5">
    <location>
        <begin position="20"/>
        <end position="344"/>
    </location>
</feature>
<sequence length="344" mass="37820">MLVVAILVSVSLFTADSVAVRENQDVNPLERSLPAYLAGRTVRLEGGNGTYGRVEVLHNGVWGSICDDGWDLNDGRVVCRQLGLPGVVEVFHQSTFGPGPGPIWLDDVNCNGDELMIESCSHNGWNVTDCKHEEDAGVACLESPTELQLLELLNEEAFNIIQQSKLIKQRQETIEQLHRTLESLKNAVQPVQLYDDIQQTEIGQLSQQANANMGLLEDLKEVSVLPVRLAGNNSDATQGLVEVYYDGQWGTICDDSWGMEEANVVCRQLGFPQAKEATLSASIGDDNEIIWLDDLNCLGNETSLSQCAHNVWGNHNCKHEEDAGVVCYGMSALFKETSFSERAL</sequence>
<dbReference type="GO" id="GO:0016020">
    <property type="term" value="C:membrane"/>
    <property type="evidence" value="ECO:0007669"/>
    <property type="project" value="InterPro"/>
</dbReference>
<evidence type="ECO:0000256" key="5">
    <source>
        <dbReference type="SAM" id="SignalP"/>
    </source>
</evidence>
<dbReference type="GeneID" id="109463666"/>
<dbReference type="OrthoDB" id="536948at2759"/>
<dbReference type="Pfam" id="PF00530">
    <property type="entry name" value="SRCR"/>
    <property type="match status" value="2"/>
</dbReference>
<gene>
    <name evidence="8" type="primary">LOC109463666</name>
</gene>
<feature type="disulfide bond" evidence="4">
    <location>
        <begin position="297"/>
        <end position="307"/>
    </location>
</feature>
<proteinExistence type="predicted"/>
<dbReference type="AlphaFoldDB" id="A0A6P4Y096"/>
<evidence type="ECO:0000313" key="7">
    <source>
        <dbReference type="Proteomes" id="UP000515135"/>
    </source>
</evidence>
<dbReference type="InterPro" id="IPR001190">
    <property type="entry name" value="SRCR"/>
</dbReference>
<dbReference type="FunFam" id="3.10.250.10:FF:000001">
    <property type="entry name" value="Lysyl oxidase 4 isoform X1"/>
    <property type="match status" value="1"/>
</dbReference>
<dbReference type="SUPFAM" id="SSF56487">
    <property type="entry name" value="SRCR-like"/>
    <property type="match status" value="2"/>
</dbReference>
<dbReference type="PANTHER" id="PTHR48071:SF18">
    <property type="entry name" value="DELETED IN MALIGNANT BRAIN TUMORS 1 PROTEIN-RELATED"/>
    <property type="match status" value="1"/>
</dbReference>
<dbReference type="InterPro" id="IPR036772">
    <property type="entry name" value="SRCR-like_dom_sf"/>
</dbReference>
<feature type="disulfide bond" evidence="4">
    <location>
        <begin position="66"/>
        <end position="130"/>
    </location>
</feature>
<reference evidence="8" key="1">
    <citation type="submission" date="2025-08" db="UniProtKB">
        <authorList>
            <consortium name="RefSeq"/>
        </authorList>
    </citation>
    <scope>IDENTIFICATION</scope>
    <source>
        <tissue evidence="8">Gonad</tissue>
    </source>
</reference>
<feature type="disulfide bond" evidence="4">
    <location>
        <begin position="266"/>
        <end position="327"/>
    </location>
</feature>
<dbReference type="Proteomes" id="UP000515135">
    <property type="component" value="Unplaced"/>
</dbReference>
<name>A0A6P4Y096_BRABE</name>
<dbReference type="PANTHER" id="PTHR48071">
    <property type="entry name" value="SRCR DOMAIN-CONTAINING PROTEIN"/>
    <property type="match status" value="1"/>
</dbReference>
<protein>
    <submittedName>
        <fullName evidence="8">Antigen WC1.1-like</fullName>
    </submittedName>
</protein>
<evidence type="ECO:0000256" key="4">
    <source>
        <dbReference type="PROSITE-ProRule" id="PRU00196"/>
    </source>
</evidence>
<dbReference type="PROSITE" id="PS50287">
    <property type="entry name" value="SRCR_2"/>
    <property type="match status" value="2"/>
</dbReference>
<keyword evidence="2 4" id="KW-1015">Disulfide bond</keyword>
<feature type="disulfide bond" evidence="4">
    <location>
        <begin position="253"/>
        <end position="317"/>
    </location>
</feature>
<feature type="domain" description="SRCR" evidence="6">
    <location>
        <begin position="227"/>
        <end position="328"/>
    </location>
</feature>
<dbReference type="PROSITE" id="PS00420">
    <property type="entry name" value="SRCR_1"/>
    <property type="match status" value="2"/>
</dbReference>
<keyword evidence="3" id="KW-0325">Glycoprotein</keyword>
<evidence type="ECO:0000259" key="6">
    <source>
        <dbReference type="PROSITE" id="PS50287"/>
    </source>
</evidence>
<feature type="domain" description="SRCR" evidence="6">
    <location>
        <begin position="42"/>
        <end position="141"/>
    </location>
</feature>
<dbReference type="SMART" id="SM00202">
    <property type="entry name" value="SR"/>
    <property type="match status" value="2"/>
</dbReference>
<dbReference type="RefSeq" id="XP_019616079.1">
    <property type="nucleotide sequence ID" value="XM_019760520.1"/>
</dbReference>
<accession>A0A6P4Y096</accession>
<evidence type="ECO:0000256" key="3">
    <source>
        <dbReference type="ARBA" id="ARBA00023180"/>
    </source>
</evidence>
<evidence type="ECO:0000256" key="2">
    <source>
        <dbReference type="ARBA" id="ARBA00023157"/>
    </source>
</evidence>
<evidence type="ECO:0000256" key="1">
    <source>
        <dbReference type="ARBA" id="ARBA00022729"/>
    </source>
</evidence>
<feature type="disulfide bond" evidence="4">
    <location>
        <begin position="110"/>
        <end position="120"/>
    </location>
</feature>
<keyword evidence="7" id="KW-1185">Reference proteome</keyword>
<keyword evidence="1 5" id="KW-0732">Signal</keyword>
<dbReference type="KEGG" id="bbel:109463666"/>
<dbReference type="FunFam" id="3.10.250.10:FF:000011">
    <property type="entry name" value="Scavenger receptor class A member 5"/>
    <property type="match status" value="1"/>
</dbReference>
<organism evidence="7 8">
    <name type="scientific">Branchiostoma belcheri</name>
    <name type="common">Amphioxus</name>
    <dbReference type="NCBI Taxonomy" id="7741"/>
    <lineage>
        <taxon>Eukaryota</taxon>
        <taxon>Metazoa</taxon>
        <taxon>Chordata</taxon>
        <taxon>Cephalochordata</taxon>
        <taxon>Leptocardii</taxon>
        <taxon>Amphioxiformes</taxon>
        <taxon>Branchiostomatidae</taxon>
        <taxon>Branchiostoma</taxon>
    </lineage>
</organism>
<dbReference type="Gene3D" id="3.10.250.10">
    <property type="entry name" value="SRCR-like domain"/>
    <property type="match status" value="2"/>
</dbReference>
<dbReference type="PRINTS" id="PR00258">
    <property type="entry name" value="SPERACTRCPTR"/>
</dbReference>
<evidence type="ECO:0000313" key="8">
    <source>
        <dbReference type="RefSeq" id="XP_019616079.1"/>
    </source>
</evidence>